<evidence type="ECO:0000256" key="6">
    <source>
        <dbReference type="HAMAP-Rule" id="MF_00900"/>
    </source>
</evidence>
<dbReference type="InterPro" id="IPR027417">
    <property type="entry name" value="P-loop_NTPase"/>
</dbReference>
<dbReference type="EMBL" id="CP027226">
    <property type="protein sequence ID" value="AVM41862.1"/>
    <property type="molecule type" value="Genomic_DNA"/>
</dbReference>
<evidence type="ECO:0000256" key="2">
    <source>
        <dbReference type="ARBA" id="ARBA00022723"/>
    </source>
</evidence>
<dbReference type="InterPro" id="IPR006073">
    <property type="entry name" value="GTP-bd"/>
</dbReference>
<evidence type="ECO:0000313" key="9">
    <source>
        <dbReference type="EMBL" id="AVM41862.1"/>
    </source>
</evidence>
<reference evidence="10" key="1">
    <citation type="submission" date="2018-02" db="EMBL/GenBank/DDBJ databases">
        <authorList>
            <person name="Holder M.E."/>
            <person name="Ajami N.J."/>
            <person name="Petrosino J.F."/>
        </authorList>
    </citation>
    <scope>NUCLEOTIDE SEQUENCE [LARGE SCALE GENOMIC DNA]</scope>
    <source>
        <strain evidence="10">CCUG 47711</strain>
    </source>
</reference>
<dbReference type="GO" id="GO:0046872">
    <property type="term" value="F:metal ion binding"/>
    <property type="evidence" value="ECO:0007669"/>
    <property type="project" value="UniProtKB-KW"/>
</dbReference>
<dbReference type="Pfam" id="PF13167">
    <property type="entry name" value="GTP-bdg_N"/>
    <property type="match status" value="1"/>
</dbReference>
<dbReference type="AlphaFoldDB" id="A0A2S0KLE7"/>
<evidence type="ECO:0000256" key="5">
    <source>
        <dbReference type="ARBA" id="ARBA00023134"/>
    </source>
</evidence>
<dbReference type="InterPro" id="IPR032305">
    <property type="entry name" value="GTP-bd_M"/>
</dbReference>
<name>A0A2S0KLE7_9FIRM</name>
<keyword evidence="1 6" id="KW-0963">Cytoplasm</keyword>
<dbReference type="InterPro" id="IPR005225">
    <property type="entry name" value="Small_GTP-bd"/>
</dbReference>
<dbReference type="CDD" id="cd01878">
    <property type="entry name" value="HflX"/>
    <property type="match status" value="1"/>
</dbReference>
<comment type="subcellular location">
    <subcellularLocation>
        <location evidence="6">Cytoplasm</location>
    </subcellularLocation>
    <text evidence="6">May associate with membranes.</text>
</comment>
<proteinExistence type="inferred from homology"/>
<keyword evidence="4" id="KW-0460">Magnesium</keyword>
<dbReference type="FunFam" id="3.40.50.11060:FF:000001">
    <property type="entry name" value="GTPase HflX"/>
    <property type="match status" value="1"/>
</dbReference>
<dbReference type="InterPro" id="IPR025121">
    <property type="entry name" value="GTPase_HflX_N"/>
</dbReference>
<evidence type="ECO:0000313" key="10">
    <source>
        <dbReference type="Proteomes" id="UP000237947"/>
    </source>
</evidence>
<feature type="domain" description="Hflx-type G" evidence="8">
    <location>
        <begin position="284"/>
        <end position="453"/>
    </location>
</feature>
<dbReference type="PANTHER" id="PTHR10229">
    <property type="entry name" value="GTP-BINDING PROTEIN HFLX"/>
    <property type="match status" value="1"/>
</dbReference>
<keyword evidence="2" id="KW-0479">Metal-binding</keyword>
<dbReference type="Proteomes" id="UP000237947">
    <property type="component" value="Chromosome"/>
</dbReference>
<dbReference type="Gene3D" id="3.40.50.11060">
    <property type="entry name" value="GTPase HflX, N-terminal domain"/>
    <property type="match status" value="1"/>
</dbReference>
<dbReference type="HAMAP" id="MF_00900">
    <property type="entry name" value="GTPase_HflX"/>
    <property type="match status" value="1"/>
</dbReference>
<sequence length="517" mass="58921">MIYTPDRDEFISEELENYDVQEDMHVDAQDYALEDDLFDEDVYYPQDSSTRMDFVDEDFNLESMFTQEDNYDSVGLTGQESGRSQRGEAEIAYLVGLNLGQGPESIDKTERSLLELKELAETCGAMVLGADYQNRNNVSASTYLGKGKIIEIAEYAKAMGCDTLIFDDPLSGSQIRNIQELSKMRVLDRTLVILDIFARRASTKEGKLQVELAQYSYRLGRVSLINEEMSRLGGGIGTRGPGETQLERDRRHIRNRINNLRRELKKVSTRREKEREKRDEQGQTIVAMVGYTNAGKSTLINKLTDSDLYAMDQVFATLDSAFRDLRLPDGSHVILADTVGFIRKLPHELVEAFKSTLTEVSNSDLILQVLDVSDPEAKEQLQIVEDELNRLEAADKPRILLLNKADIATPQNIEAFSHIKESDRFRVVPTSAVTGEGLDKVLQTVAEFLAYRQKSYRLELPYEESSLYAYIKDNGNLLSENFGEKMELEFTLDKRLSGPVENYLRKTYPERYVEEEF</sequence>
<organism evidence="9 10">
    <name type="scientific">Fastidiosipila sanguinis</name>
    <dbReference type="NCBI Taxonomy" id="236753"/>
    <lineage>
        <taxon>Bacteria</taxon>
        <taxon>Bacillati</taxon>
        <taxon>Bacillota</taxon>
        <taxon>Clostridia</taxon>
        <taxon>Eubacteriales</taxon>
        <taxon>Oscillospiraceae</taxon>
        <taxon>Fastidiosipila</taxon>
    </lineage>
</organism>
<dbReference type="InterPro" id="IPR042108">
    <property type="entry name" value="GTPase_HflX_N_sf"/>
</dbReference>
<comment type="subunit">
    <text evidence="6">Monomer. Associates with the 50S ribosomal subunit.</text>
</comment>
<gene>
    <name evidence="6 9" type="primary">hflX</name>
    <name evidence="9" type="ORF">C5Q98_00825</name>
</gene>
<dbReference type="GO" id="GO:0005737">
    <property type="term" value="C:cytoplasm"/>
    <property type="evidence" value="ECO:0007669"/>
    <property type="project" value="UniProtKB-SubCell"/>
</dbReference>
<dbReference type="NCBIfam" id="TIGR03156">
    <property type="entry name" value="GTP_HflX"/>
    <property type="match status" value="1"/>
</dbReference>
<dbReference type="NCBIfam" id="TIGR00231">
    <property type="entry name" value="small_GTP"/>
    <property type="match status" value="1"/>
</dbReference>
<feature type="coiled-coil region" evidence="7">
    <location>
        <begin position="243"/>
        <end position="277"/>
    </location>
</feature>
<dbReference type="PROSITE" id="PS51705">
    <property type="entry name" value="G_HFLX"/>
    <property type="match status" value="1"/>
</dbReference>
<dbReference type="GO" id="GO:0003924">
    <property type="term" value="F:GTPase activity"/>
    <property type="evidence" value="ECO:0007669"/>
    <property type="project" value="UniProtKB-UniRule"/>
</dbReference>
<accession>A0A2S0KLE7</accession>
<comment type="function">
    <text evidence="6">GTPase that associates with the 50S ribosomal subunit and may have a role during protein synthesis or ribosome biogenesis.</text>
</comment>
<evidence type="ECO:0000256" key="4">
    <source>
        <dbReference type="ARBA" id="ARBA00022842"/>
    </source>
</evidence>
<protein>
    <recommendedName>
        <fullName evidence="6">GTPase HflX</fullName>
    </recommendedName>
    <alternativeName>
        <fullName evidence="6">GTP-binding protein HflX</fullName>
    </alternativeName>
</protein>
<keyword evidence="7" id="KW-0175">Coiled coil</keyword>
<dbReference type="PRINTS" id="PR00326">
    <property type="entry name" value="GTP1OBG"/>
</dbReference>
<dbReference type="Gene3D" id="6.10.250.2860">
    <property type="match status" value="1"/>
</dbReference>
<evidence type="ECO:0000259" key="8">
    <source>
        <dbReference type="PROSITE" id="PS51705"/>
    </source>
</evidence>
<dbReference type="PANTHER" id="PTHR10229:SF0">
    <property type="entry name" value="GTP-BINDING PROTEIN 6-RELATED"/>
    <property type="match status" value="1"/>
</dbReference>
<evidence type="ECO:0000256" key="1">
    <source>
        <dbReference type="ARBA" id="ARBA00022490"/>
    </source>
</evidence>
<comment type="similarity">
    <text evidence="6">Belongs to the TRAFAC class OBG-HflX-like GTPase superfamily. HflX GTPase family.</text>
</comment>
<dbReference type="InterPro" id="IPR030394">
    <property type="entry name" value="G_HFLX_dom"/>
</dbReference>
<keyword evidence="3 6" id="KW-0547">Nucleotide-binding</keyword>
<keyword evidence="5 6" id="KW-0342">GTP-binding</keyword>
<evidence type="ECO:0000256" key="7">
    <source>
        <dbReference type="SAM" id="Coils"/>
    </source>
</evidence>
<dbReference type="SUPFAM" id="SSF52540">
    <property type="entry name" value="P-loop containing nucleoside triphosphate hydrolases"/>
    <property type="match status" value="1"/>
</dbReference>
<dbReference type="Pfam" id="PF16360">
    <property type="entry name" value="GTP-bdg_M"/>
    <property type="match status" value="1"/>
</dbReference>
<dbReference type="Pfam" id="PF01926">
    <property type="entry name" value="MMR_HSR1"/>
    <property type="match status" value="1"/>
</dbReference>
<dbReference type="GO" id="GO:0043022">
    <property type="term" value="F:ribosome binding"/>
    <property type="evidence" value="ECO:0007669"/>
    <property type="project" value="TreeGrafter"/>
</dbReference>
<dbReference type="Gene3D" id="3.40.50.300">
    <property type="entry name" value="P-loop containing nucleotide triphosphate hydrolases"/>
    <property type="match status" value="1"/>
</dbReference>
<keyword evidence="10" id="KW-1185">Reference proteome</keyword>
<dbReference type="KEGG" id="fsa:C5Q98_00825"/>
<dbReference type="GO" id="GO:0005525">
    <property type="term" value="F:GTP binding"/>
    <property type="evidence" value="ECO:0007669"/>
    <property type="project" value="UniProtKB-UniRule"/>
</dbReference>
<evidence type="ECO:0000256" key="3">
    <source>
        <dbReference type="ARBA" id="ARBA00022741"/>
    </source>
</evidence>
<dbReference type="InterPro" id="IPR016496">
    <property type="entry name" value="GTPase_HflX"/>
</dbReference>